<keyword evidence="3" id="KW-0408">Iron</keyword>
<keyword evidence="6" id="KW-0560">Oxidoreductase</keyword>
<dbReference type="PANTHER" id="PTHR44379">
    <property type="entry name" value="OXIDOREDUCTASE WITH IRON-SULFUR SUBUNIT"/>
    <property type="match status" value="1"/>
</dbReference>
<evidence type="ECO:0000256" key="2">
    <source>
        <dbReference type="ARBA" id="ARBA00022723"/>
    </source>
</evidence>
<evidence type="ECO:0000256" key="3">
    <source>
        <dbReference type="ARBA" id="ARBA00023004"/>
    </source>
</evidence>
<reference evidence="6" key="1">
    <citation type="submission" date="2019-08" db="EMBL/GenBank/DDBJ databases">
        <authorList>
            <person name="Kucharzyk K."/>
            <person name="Murdoch R.W."/>
            <person name="Higgins S."/>
            <person name="Loffler F."/>
        </authorList>
    </citation>
    <scope>NUCLEOTIDE SEQUENCE</scope>
</reference>
<dbReference type="InterPro" id="IPR002888">
    <property type="entry name" value="2Fe-2S-bd"/>
</dbReference>
<accession>A0A645JLM2</accession>
<dbReference type="InterPro" id="IPR051452">
    <property type="entry name" value="Diverse_Oxidoreductases"/>
</dbReference>
<comment type="caution">
    <text evidence="6">The sequence shown here is derived from an EMBL/GenBank/DDBJ whole genome shotgun (WGS) entry which is preliminary data.</text>
</comment>
<dbReference type="Pfam" id="PF01799">
    <property type="entry name" value="Fer2_2"/>
    <property type="match status" value="1"/>
</dbReference>
<dbReference type="EC" id="1.17.1.5" evidence="6"/>
<keyword evidence="2" id="KW-0479">Metal-binding</keyword>
<evidence type="ECO:0000313" key="6">
    <source>
        <dbReference type="EMBL" id="MPN64565.1"/>
    </source>
</evidence>
<keyword evidence="1" id="KW-0001">2Fe-2S</keyword>
<dbReference type="GO" id="GO:0051537">
    <property type="term" value="F:2 iron, 2 sulfur cluster binding"/>
    <property type="evidence" value="ECO:0007669"/>
    <property type="project" value="UniProtKB-KW"/>
</dbReference>
<evidence type="ECO:0000256" key="4">
    <source>
        <dbReference type="ARBA" id="ARBA00023014"/>
    </source>
</evidence>
<name>A0A645JLM2_9ZZZZ</name>
<dbReference type="GO" id="GO:0050138">
    <property type="term" value="F:nicotinate dehydrogenase activity"/>
    <property type="evidence" value="ECO:0007669"/>
    <property type="project" value="UniProtKB-EC"/>
</dbReference>
<dbReference type="InterPro" id="IPR036884">
    <property type="entry name" value="2Fe-2S-bd_dom_sf"/>
</dbReference>
<evidence type="ECO:0000256" key="1">
    <source>
        <dbReference type="ARBA" id="ARBA00022714"/>
    </source>
</evidence>
<evidence type="ECO:0000259" key="5">
    <source>
        <dbReference type="Pfam" id="PF01799"/>
    </source>
</evidence>
<dbReference type="Gene3D" id="1.10.150.120">
    <property type="entry name" value="[2Fe-2S]-binding domain"/>
    <property type="match status" value="1"/>
</dbReference>
<protein>
    <submittedName>
        <fullName evidence="6">Nicotinate dehydrogenase small FeS subunit</fullName>
        <ecNumber evidence="6">1.17.1.5</ecNumber>
    </submittedName>
</protein>
<dbReference type="PANTHER" id="PTHR44379:SF8">
    <property type="entry name" value="XANTHINE DEHYDROGENASE IRON-SULFUR-BINDING SUBUNIT XDHC-RELATED"/>
    <property type="match status" value="1"/>
</dbReference>
<dbReference type="AlphaFoldDB" id="A0A645JLM2"/>
<dbReference type="SUPFAM" id="SSF47741">
    <property type="entry name" value="CO dehydrogenase ISP C-domain like"/>
    <property type="match status" value="1"/>
</dbReference>
<keyword evidence="4" id="KW-0411">Iron-sulfur</keyword>
<dbReference type="GO" id="GO:0046872">
    <property type="term" value="F:metal ion binding"/>
    <property type="evidence" value="ECO:0007669"/>
    <property type="project" value="UniProtKB-KW"/>
</dbReference>
<gene>
    <name evidence="6" type="primary">ndhS_24</name>
    <name evidence="6" type="ORF">SDC9_212340</name>
</gene>
<proteinExistence type="predicted"/>
<dbReference type="EMBL" id="VSSQ01145631">
    <property type="protein sequence ID" value="MPN64565.1"/>
    <property type="molecule type" value="Genomic_DNA"/>
</dbReference>
<feature type="domain" description="[2Fe-2S]-binding" evidence="5">
    <location>
        <begin position="12"/>
        <end position="80"/>
    </location>
</feature>
<sequence>MAFQVQDKKIITIEGVKDEYLKQSFIDVGAVQCGFCTPGMILSGKVILDQNQNPTKEQIRESISGNLCRCTGYNKIVDAIYNASKVRGDN</sequence>
<organism evidence="6">
    <name type="scientific">bioreactor metagenome</name>
    <dbReference type="NCBI Taxonomy" id="1076179"/>
    <lineage>
        <taxon>unclassified sequences</taxon>
        <taxon>metagenomes</taxon>
        <taxon>ecological metagenomes</taxon>
    </lineage>
</organism>